<reference evidence="1 2" key="1">
    <citation type="submission" date="2021-06" db="EMBL/GenBank/DDBJ databases">
        <title>Caerostris extrusa draft genome.</title>
        <authorList>
            <person name="Kono N."/>
            <person name="Arakawa K."/>
        </authorList>
    </citation>
    <scope>NUCLEOTIDE SEQUENCE [LARGE SCALE GENOMIC DNA]</scope>
</reference>
<organism evidence="1 2">
    <name type="scientific">Caerostris extrusa</name>
    <name type="common">Bark spider</name>
    <name type="synonym">Caerostris bankana</name>
    <dbReference type="NCBI Taxonomy" id="172846"/>
    <lineage>
        <taxon>Eukaryota</taxon>
        <taxon>Metazoa</taxon>
        <taxon>Ecdysozoa</taxon>
        <taxon>Arthropoda</taxon>
        <taxon>Chelicerata</taxon>
        <taxon>Arachnida</taxon>
        <taxon>Araneae</taxon>
        <taxon>Araneomorphae</taxon>
        <taxon>Entelegynae</taxon>
        <taxon>Araneoidea</taxon>
        <taxon>Araneidae</taxon>
        <taxon>Caerostris</taxon>
    </lineage>
</organism>
<proteinExistence type="predicted"/>
<dbReference type="Proteomes" id="UP001054945">
    <property type="component" value="Unassembled WGS sequence"/>
</dbReference>
<evidence type="ECO:0000313" key="1">
    <source>
        <dbReference type="EMBL" id="GIY75840.1"/>
    </source>
</evidence>
<protein>
    <submittedName>
        <fullName evidence="1">Uncharacterized protein</fullName>
    </submittedName>
</protein>
<name>A0AAV4W310_CAEEX</name>
<dbReference type="EMBL" id="BPLR01015396">
    <property type="protein sequence ID" value="GIY75840.1"/>
    <property type="molecule type" value="Genomic_DNA"/>
</dbReference>
<keyword evidence="2" id="KW-1185">Reference proteome</keyword>
<sequence>MGGGVVWEITGQIAYFLIVEWRDLASFEIMSVRTDDRGRVDSQMSRSTHVNQTLLQTLLMIVLSLTTTPPSKMSVKISMEESPEAIMGRCRADSIGVPRLEVAD</sequence>
<dbReference type="AlphaFoldDB" id="A0AAV4W310"/>
<comment type="caution">
    <text evidence="1">The sequence shown here is derived from an EMBL/GenBank/DDBJ whole genome shotgun (WGS) entry which is preliminary data.</text>
</comment>
<accession>A0AAV4W310</accession>
<gene>
    <name evidence="1" type="ORF">CEXT_719721</name>
</gene>
<evidence type="ECO:0000313" key="2">
    <source>
        <dbReference type="Proteomes" id="UP001054945"/>
    </source>
</evidence>